<comment type="caution">
    <text evidence="1">The sequence shown here is derived from an EMBL/GenBank/DDBJ whole genome shotgun (WGS) entry which is preliminary data.</text>
</comment>
<protein>
    <submittedName>
        <fullName evidence="1">Uncharacterized protein</fullName>
    </submittedName>
</protein>
<proteinExistence type="predicted"/>
<gene>
    <name evidence="1" type="ORF">D3242_00320</name>
</gene>
<dbReference type="InterPro" id="IPR045708">
    <property type="entry name" value="DUF6064"/>
</dbReference>
<dbReference type="AlphaFoldDB" id="A0A6M7TLW0"/>
<keyword evidence="2" id="KW-1185">Reference proteome</keyword>
<reference evidence="1 2" key="1">
    <citation type="submission" date="2018-09" db="EMBL/GenBank/DDBJ databases">
        <title>Mesorhizobium carmichaelinearum sp. nov. isolated from Carmichaelinea spp. root nodules in New Zealand.</title>
        <authorList>
            <person name="De Meyer S.E."/>
        </authorList>
    </citation>
    <scope>NUCLEOTIDE SEQUENCE [LARGE SCALE GENOMIC DNA]</scope>
    <source>
        <strain evidence="1 2">LMG 28313</strain>
    </source>
</reference>
<evidence type="ECO:0000313" key="1">
    <source>
        <dbReference type="EMBL" id="RJT37742.1"/>
    </source>
</evidence>
<organism evidence="1 2">
    <name type="scientific">Mesorhizobium jarvisii</name>
    <dbReference type="NCBI Taxonomy" id="1777867"/>
    <lineage>
        <taxon>Bacteria</taxon>
        <taxon>Pseudomonadati</taxon>
        <taxon>Pseudomonadota</taxon>
        <taxon>Alphaproteobacteria</taxon>
        <taxon>Hyphomicrobiales</taxon>
        <taxon>Phyllobacteriaceae</taxon>
        <taxon>Mesorhizobium</taxon>
    </lineage>
</organism>
<name>A0A6M7TLW0_9HYPH</name>
<dbReference type="EMBL" id="QZXA01000001">
    <property type="protein sequence ID" value="RJT37742.1"/>
    <property type="molecule type" value="Genomic_DNA"/>
</dbReference>
<evidence type="ECO:0000313" key="2">
    <source>
        <dbReference type="Proteomes" id="UP000275530"/>
    </source>
</evidence>
<accession>A0A6M7TLW0</accession>
<dbReference type="Pfam" id="PF19540">
    <property type="entry name" value="DUF6064"/>
    <property type="match status" value="1"/>
</dbReference>
<sequence length="217" mass="23384">MNMPFGVEQFFAVFTAYNRAIWPTQIVAYALGAFAVGAILSGRSPARERIVFAVLSFLWAWNGVAYQLLFFSPVNPVAKVFAGLFIAQAALFAMYAVIGPPELRFELRSGWQSIAGLALILYSSLVYEILGIAAGHGLMNGPLFGVAPCPSTIFTIGLLLLLRGRSVVPLSVIPVIWALIGTGAALMLQVREDFGLAIAGLILSVSLTSDWLRYPQS</sequence>
<dbReference type="Proteomes" id="UP000275530">
    <property type="component" value="Unassembled WGS sequence"/>
</dbReference>